<evidence type="ECO:0000256" key="2">
    <source>
        <dbReference type="ARBA" id="ARBA00022448"/>
    </source>
</evidence>
<evidence type="ECO:0000256" key="3">
    <source>
        <dbReference type="ARBA" id="ARBA00022475"/>
    </source>
</evidence>
<reference evidence="14 15" key="1">
    <citation type="submission" date="2021-06" db="EMBL/GenBank/DDBJ databases">
        <title>Bacillus sp. RD4P76, an endophyte from a halophyte.</title>
        <authorList>
            <person name="Sun J.-Q."/>
        </authorList>
    </citation>
    <scope>NUCLEOTIDE SEQUENCE [LARGE SCALE GENOMIC DNA]</scope>
    <source>
        <strain evidence="14 15">JCM 17098</strain>
    </source>
</reference>
<dbReference type="EMBL" id="JAHQCR010000008">
    <property type="protein sequence ID" value="MBU9719967.1"/>
    <property type="molecule type" value="Genomic_DNA"/>
</dbReference>
<dbReference type="InterPro" id="IPR028055">
    <property type="entry name" value="YidC/Oxa/ALB_C"/>
</dbReference>
<evidence type="ECO:0000313" key="15">
    <source>
        <dbReference type="Proteomes" id="UP000790580"/>
    </source>
</evidence>
<dbReference type="PANTHER" id="PTHR12428">
    <property type="entry name" value="OXA1"/>
    <property type="match status" value="1"/>
</dbReference>
<keyword evidence="5 12" id="KW-0732">Signal</keyword>
<gene>
    <name evidence="12 14" type="primary">yidC</name>
    <name evidence="14" type="ORF">KS407_00755</name>
</gene>
<keyword evidence="15" id="KW-1185">Reference proteome</keyword>
<feature type="transmembrane region" description="Helical" evidence="12">
    <location>
        <begin position="187"/>
        <end position="204"/>
    </location>
</feature>
<keyword evidence="11 12" id="KW-0449">Lipoprotein</keyword>
<dbReference type="Pfam" id="PF02096">
    <property type="entry name" value="60KD_IMP"/>
    <property type="match status" value="1"/>
</dbReference>
<dbReference type="RefSeq" id="WP_088077175.1">
    <property type="nucleotide sequence ID" value="NZ_JAHQCR010000008.1"/>
</dbReference>
<dbReference type="PANTHER" id="PTHR12428:SF65">
    <property type="entry name" value="CYTOCHROME C OXIDASE ASSEMBLY PROTEIN COX18, MITOCHONDRIAL"/>
    <property type="match status" value="1"/>
</dbReference>
<feature type="transmembrane region" description="Helical" evidence="12">
    <location>
        <begin position="144"/>
        <end position="167"/>
    </location>
</feature>
<evidence type="ECO:0000256" key="12">
    <source>
        <dbReference type="HAMAP-Rule" id="MF_01811"/>
    </source>
</evidence>
<comment type="subcellular location">
    <subcellularLocation>
        <location evidence="1 12">Cell membrane</location>
        <topology evidence="1 12">Multi-pass membrane protein</topology>
    </subcellularLocation>
</comment>
<dbReference type="InterPro" id="IPR047196">
    <property type="entry name" value="YidC_ALB_C"/>
</dbReference>
<evidence type="ECO:0000259" key="13">
    <source>
        <dbReference type="Pfam" id="PF02096"/>
    </source>
</evidence>
<dbReference type="InterPro" id="IPR023060">
    <property type="entry name" value="YidC/YidC1/YidC2_Firmicutes"/>
</dbReference>
<keyword evidence="6 12" id="KW-0653">Protein transport</keyword>
<evidence type="ECO:0000256" key="7">
    <source>
        <dbReference type="ARBA" id="ARBA00022989"/>
    </source>
</evidence>
<keyword evidence="10 12" id="KW-0143">Chaperone</keyword>
<dbReference type="CDD" id="cd20070">
    <property type="entry name" value="5TM_YidC_Alb3"/>
    <property type="match status" value="1"/>
</dbReference>
<comment type="function">
    <text evidence="12">Required for the insertion and/or proper folding and/or complex formation of integral membrane proteins into the membrane. Involved in integration of membrane proteins that insert both dependently and independently of the Sec translocase complex, as well as at least some lipoproteins.</text>
</comment>
<evidence type="ECO:0000256" key="4">
    <source>
        <dbReference type="ARBA" id="ARBA00022692"/>
    </source>
</evidence>
<sequence>MEKENRSVFTIFRRYGLLILILGLMVTLAGCGATNEPIDADTAGFFNHYVVYPFSFSIKFFAELFNGDYGLSLVLMTLLIRLGLLPLMMKQSKNQLVMREKMAVIQPEMKEIQDKYKDKKDQQSQQKLQQEMMGLYQKHNFNPIASMGCLPMLIQMPILIGFYWAIMRTPEIAEHSFLWFNLGERDMILPILATAVYFIQFRVSQIGVVVQPGQEGMMKVMGLAMPVMMGIFSFNMAAALPLYWTVGGLFLIFQTLLSKMIYKPNTTPALNPSVEK</sequence>
<evidence type="ECO:0000256" key="10">
    <source>
        <dbReference type="ARBA" id="ARBA00023186"/>
    </source>
</evidence>
<feature type="domain" description="Membrane insertase YidC/Oxa/ALB C-terminal" evidence="13">
    <location>
        <begin position="69"/>
        <end position="257"/>
    </location>
</feature>
<dbReference type="NCBIfam" id="TIGR03592">
    <property type="entry name" value="yidC_oxa1_cterm"/>
    <property type="match status" value="1"/>
</dbReference>
<evidence type="ECO:0000256" key="5">
    <source>
        <dbReference type="ARBA" id="ARBA00022729"/>
    </source>
</evidence>
<evidence type="ECO:0000256" key="8">
    <source>
        <dbReference type="ARBA" id="ARBA00023136"/>
    </source>
</evidence>
<keyword evidence="4 12" id="KW-0812">Transmembrane</keyword>
<protein>
    <recommendedName>
        <fullName evidence="12">Membrane protein insertase YidC</fullName>
    </recommendedName>
    <alternativeName>
        <fullName evidence="12">Foldase YidC</fullName>
    </alternativeName>
    <alternativeName>
        <fullName evidence="12">Membrane integrase YidC</fullName>
    </alternativeName>
    <alternativeName>
        <fullName evidence="12">Membrane protein YidC</fullName>
    </alternativeName>
</protein>
<organism evidence="14 15">
    <name type="scientific">Evansella alkalicola</name>
    <dbReference type="NCBI Taxonomy" id="745819"/>
    <lineage>
        <taxon>Bacteria</taxon>
        <taxon>Bacillati</taxon>
        <taxon>Bacillota</taxon>
        <taxon>Bacilli</taxon>
        <taxon>Bacillales</taxon>
        <taxon>Bacillaceae</taxon>
        <taxon>Evansella</taxon>
    </lineage>
</organism>
<dbReference type="PROSITE" id="PS51257">
    <property type="entry name" value="PROKAR_LIPOPROTEIN"/>
    <property type="match status" value="1"/>
</dbReference>
<name>A0ABS6JRR4_9BACI</name>
<dbReference type="InterPro" id="IPR001708">
    <property type="entry name" value="YidC/ALB3/OXA1/COX18"/>
</dbReference>
<evidence type="ECO:0000313" key="14">
    <source>
        <dbReference type="EMBL" id="MBU9719967.1"/>
    </source>
</evidence>
<feature type="transmembrane region" description="Helical" evidence="12">
    <location>
        <begin position="242"/>
        <end position="262"/>
    </location>
</feature>
<feature type="transmembrane region" description="Helical" evidence="12">
    <location>
        <begin position="69"/>
        <end position="89"/>
    </location>
</feature>
<evidence type="ECO:0000256" key="11">
    <source>
        <dbReference type="ARBA" id="ARBA00023288"/>
    </source>
</evidence>
<keyword evidence="9" id="KW-0564">Palmitate</keyword>
<evidence type="ECO:0000256" key="9">
    <source>
        <dbReference type="ARBA" id="ARBA00023139"/>
    </source>
</evidence>
<keyword evidence="3 12" id="KW-1003">Cell membrane</keyword>
<evidence type="ECO:0000256" key="6">
    <source>
        <dbReference type="ARBA" id="ARBA00022927"/>
    </source>
</evidence>
<dbReference type="HAMAP" id="MF_01811">
    <property type="entry name" value="YidC_type2"/>
    <property type="match status" value="1"/>
</dbReference>
<evidence type="ECO:0000256" key="1">
    <source>
        <dbReference type="ARBA" id="ARBA00004651"/>
    </source>
</evidence>
<comment type="caution">
    <text evidence="14">The sequence shown here is derived from an EMBL/GenBank/DDBJ whole genome shotgun (WGS) entry which is preliminary data.</text>
</comment>
<accession>A0ABS6JRR4</accession>
<keyword evidence="8 12" id="KW-0472">Membrane</keyword>
<dbReference type="PRINTS" id="PR00701">
    <property type="entry name" value="60KDINNERMP"/>
</dbReference>
<keyword evidence="2 12" id="KW-0813">Transport</keyword>
<comment type="similarity">
    <text evidence="12">Belongs to the OXA1/ALB3/YidC family. Type 2 subfamily.</text>
</comment>
<proteinExistence type="inferred from homology"/>
<keyword evidence="7 12" id="KW-1133">Transmembrane helix</keyword>
<dbReference type="Proteomes" id="UP000790580">
    <property type="component" value="Unassembled WGS sequence"/>
</dbReference>